<sequence length="511" mass="56174">METKGNSSIFSDRKTNKKTVASSATARATGKSTASYAIVMKPNGKSAVSSAILMKPNASTALSFANGDQVMFFRNVSLGPHEADLRFRLIHFWEARNPNTKILIGQKMLLIDEEGTVIQGFVPAGWVGTYKLTPGFVYKLSNFFGSKNKAHYRVTDHSATVTFAWNSDLSALENPSVPIHEDRFRFHRYEEFQANCDSKVDLYDYVGHMKLVNGQTITGHTVLDEVDIAEKRHLCVHVQTHDRPVMKLYLWDKAASDFCQKFKSYGSTPSVLLVTTVTPKHLGGTLALTSMASSRVFMDTDVQPSKDYLGCLFYFSLWKVAWFECTTTIDDVVQGSAWYYISCDGCNSKAVKGLTSLICNNKKCWKSEVTCVAHFVILGDAGKELTGKHASELVASYFESNEGVGADHCVSVPHALLDTIGQTHKFIVKVSDHNLTGKTQTITVTKILPPEAPHPIAPLEEDAIPATSDDILKTGSEESGPSRGFEDSAGDRVRKASESLESDEAKHSKSG</sequence>
<protein>
    <recommendedName>
        <fullName evidence="4">Replication factor A C-terminal domain-containing protein</fullName>
    </recommendedName>
</protein>
<dbReference type="GO" id="GO:0003684">
    <property type="term" value="F:damaged DNA binding"/>
    <property type="evidence" value="ECO:0007669"/>
    <property type="project" value="TreeGrafter"/>
</dbReference>
<evidence type="ECO:0000313" key="2">
    <source>
        <dbReference type="EMBL" id="KAF3586623.1"/>
    </source>
</evidence>
<feature type="compositionally biased region" description="Basic and acidic residues" evidence="1">
    <location>
        <begin position="484"/>
        <end position="511"/>
    </location>
</feature>
<dbReference type="Proteomes" id="UP000712600">
    <property type="component" value="Unassembled WGS sequence"/>
</dbReference>
<dbReference type="GO" id="GO:0000724">
    <property type="term" value="P:double-strand break repair via homologous recombination"/>
    <property type="evidence" value="ECO:0007669"/>
    <property type="project" value="TreeGrafter"/>
</dbReference>
<reference evidence="2" key="1">
    <citation type="submission" date="2019-12" db="EMBL/GenBank/DDBJ databases">
        <title>Genome sequencing and annotation of Brassica cretica.</title>
        <authorList>
            <person name="Studholme D.J."/>
            <person name="Sarris P."/>
        </authorList>
    </citation>
    <scope>NUCLEOTIDE SEQUENCE</scope>
    <source>
        <strain evidence="2">PFS-109/04</strain>
        <tissue evidence="2">Leaf</tissue>
    </source>
</reference>
<dbReference type="GO" id="GO:0006289">
    <property type="term" value="P:nucleotide-excision repair"/>
    <property type="evidence" value="ECO:0007669"/>
    <property type="project" value="TreeGrafter"/>
</dbReference>
<dbReference type="PANTHER" id="PTHR23273:SF162">
    <property type="entry name" value="REPLICATION FACTOR A C-TERMINAL DOMAIN-CONTAINING PROTEIN"/>
    <property type="match status" value="1"/>
</dbReference>
<dbReference type="GO" id="GO:0005662">
    <property type="term" value="C:DNA replication factor A complex"/>
    <property type="evidence" value="ECO:0007669"/>
    <property type="project" value="TreeGrafter"/>
</dbReference>
<evidence type="ECO:0008006" key="4">
    <source>
        <dbReference type="Google" id="ProtNLM"/>
    </source>
</evidence>
<dbReference type="SUPFAM" id="SSF50249">
    <property type="entry name" value="Nucleic acid-binding proteins"/>
    <property type="match status" value="1"/>
</dbReference>
<dbReference type="Gene3D" id="2.40.50.140">
    <property type="entry name" value="Nucleic acid-binding proteins"/>
    <property type="match status" value="2"/>
</dbReference>
<evidence type="ECO:0000256" key="1">
    <source>
        <dbReference type="SAM" id="MobiDB-lite"/>
    </source>
</evidence>
<comment type="caution">
    <text evidence="2">The sequence shown here is derived from an EMBL/GenBank/DDBJ whole genome shotgun (WGS) entry which is preliminary data.</text>
</comment>
<gene>
    <name evidence="2" type="ORF">F2Q69_00028517</name>
</gene>
<dbReference type="EMBL" id="QGKX02000088">
    <property type="protein sequence ID" value="KAF3586623.1"/>
    <property type="molecule type" value="Genomic_DNA"/>
</dbReference>
<evidence type="ECO:0000313" key="3">
    <source>
        <dbReference type="Proteomes" id="UP000712600"/>
    </source>
</evidence>
<dbReference type="InterPro" id="IPR012340">
    <property type="entry name" value="NA-bd_OB-fold"/>
</dbReference>
<feature type="compositionally biased region" description="Polar residues" evidence="1">
    <location>
        <begin position="1"/>
        <end position="10"/>
    </location>
</feature>
<accession>A0A8S9S1N8</accession>
<dbReference type="PANTHER" id="PTHR23273">
    <property type="entry name" value="REPLICATION FACTOR A 1, RFA1"/>
    <property type="match status" value="1"/>
</dbReference>
<dbReference type="CDD" id="cd04480">
    <property type="entry name" value="RPA1_DBD_A_like"/>
    <property type="match status" value="1"/>
</dbReference>
<dbReference type="GO" id="GO:0007004">
    <property type="term" value="P:telomere maintenance via telomerase"/>
    <property type="evidence" value="ECO:0007669"/>
    <property type="project" value="TreeGrafter"/>
</dbReference>
<name>A0A8S9S1N8_BRACR</name>
<dbReference type="GO" id="GO:0043047">
    <property type="term" value="F:single-stranded telomeric DNA binding"/>
    <property type="evidence" value="ECO:0007669"/>
    <property type="project" value="TreeGrafter"/>
</dbReference>
<proteinExistence type="predicted"/>
<organism evidence="2 3">
    <name type="scientific">Brassica cretica</name>
    <name type="common">Mustard</name>
    <dbReference type="NCBI Taxonomy" id="69181"/>
    <lineage>
        <taxon>Eukaryota</taxon>
        <taxon>Viridiplantae</taxon>
        <taxon>Streptophyta</taxon>
        <taxon>Embryophyta</taxon>
        <taxon>Tracheophyta</taxon>
        <taxon>Spermatophyta</taxon>
        <taxon>Magnoliopsida</taxon>
        <taxon>eudicotyledons</taxon>
        <taxon>Gunneridae</taxon>
        <taxon>Pentapetalae</taxon>
        <taxon>rosids</taxon>
        <taxon>malvids</taxon>
        <taxon>Brassicales</taxon>
        <taxon>Brassicaceae</taxon>
        <taxon>Brassiceae</taxon>
        <taxon>Brassica</taxon>
    </lineage>
</organism>
<dbReference type="GO" id="GO:0051321">
    <property type="term" value="P:meiotic cell cycle"/>
    <property type="evidence" value="ECO:0007669"/>
    <property type="project" value="TreeGrafter"/>
</dbReference>
<dbReference type="AlphaFoldDB" id="A0A8S9S1N8"/>
<feature type="region of interest" description="Disordered" evidence="1">
    <location>
        <begin position="452"/>
        <end position="511"/>
    </location>
</feature>
<feature type="region of interest" description="Disordered" evidence="1">
    <location>
        <begin position="1"/>
        <end position="25"/>
    </location>
</feature>